<feature type="region of interest" description="Disordered" evidence="2">
    <location>
        <begin position="230"/>
        <end position="255"/>
    </location>
</feature>
<feature type="compositionally biased region" description="Basic residues" evidence="2">
    <location>
        <begin position="8"/>
        <end position="17"/>
    </location>
</feature>
<dbReference type="PANTHER" id="PTHR47899:SF1">
    <property type="entry name" value="COILED-COIL DOMAIN-CONTAINING PROTEIN 171"/>
    <property type="match status" value="1"/>
</dbReference>
<dbReference type="PANTHER" id="PTHR47899">
    <property type="entry name" value="COILED-COIL DOMAIN-CONTAINING PROTEIN 171"/>
    <property type="match status" value="1"/>
</dbReference>
<dbReference type="Proteomes" id="UP001479290">
    <property type="component" value="Unassembled WGS sequence"/>
</dbReference>
<keyword evidence="4" id="KW-1185">Reference proteome</keyword>
<evidence type="ECO:0000313" key="3">
    <source>
        <dbReference type="EMBL" id="KAK9954793.1"/>
    </source>
</evidence>
<feature type="coiled-coil region" evidence="1">
    <location>
        <begin position="1010"/>
        <end position="1037"/>
    </location>
</feature>
<evidence type="ECO:0008006" key="5">
    <source>
        <dbReference type="Google" id="ProtNLM"/>
    </source>
</evidence>
<protein>
    <recommendedName>
        <fullName evidence="5">Coiled-coil domain containing 171</fullName>
    </recommendedName>
</protein>
<sequence length="1152" mass="132122">MPSDLRPRHGSRAKRKDSSRPDSTLRASHPSALTPQEEINRLRDVTDGLQRDRRVGERETSDDFTLAAELRWKINQLEKDKLDFTSKHNEEVSQYEAQVARLRAQVERGEAQRQTLEYDVAVVRRDAAAERRNAEEKMKELRKHNHRLDVLSSELRQRVSDLQRSLEITQQAREDDLQGLQTELHERDRLLLSANAENDQLQAEKRQLEALTQEQNDTLHKLKCEMERMKRGGEKDAEKLKHKSAELNRSAEREQRLRSDLESALQKVKDLEQSVESERTAHLQSKFSSEIIQMRMRDLEDALEVEKKGHAEVMASLELWKQKFEEVERLNAHERDKSHDMSQKLTQLEKDFLTMKTDLLGQLDHEKAASAELIGQLEQERVESVKLSVKLQEQEKVWTERQQEHSRVQEALVCAQESYDSLLSDIDQVLQQYQQQGATHTHNTGEGCKHDASALMDILRRTLHYYNTQLQDSVIVMQKLNDEVRQKDETITDLQRNIQECEARGVCVSEEVKRLRACVADAAAELRRLTQQHTQIHTQMNTLRQQHHKDCQEKLAFLHTLYQRLIAGCVLVTPPHSMLGSFSWTELSALVQEHVDTLTSDLSAANQKVSCLEGKSAALESVNAQLRQREESWVKQREDLNTHYTHLNHQLQLKIQDLSRQLEQSEGRVHSLERTRAEQEQEVMRLQCLWAACGLLAGCVRALRRQVCLLAWQKAVLQERMSDADALKTEVSKLLHALGEGGVKGHARFRRCAIAVLAAGRLRTLGRSSAVMFGVAVGSGLQVCVSEVKLREEEEEENGSRVMKTLRSTALLRLVHTCMEEVQGEMSRTDVAGVMSAAQSGCRKLLERLLSDVDSQCCGHYGKDSLARRLRDGLHAQHTKHSYCNSKMMMASLQKHILEFTQRLHSAEVERRNLRLELSHIKRTNAGRDTHTACAPLQQFERVCEELSSALQREQRAQALLHDQASQLQQLGLSMELHTGEELEKDRTLAQAVQSLSDAKMELRRKDQSLRSLGKRLSQSQQENKQLQQNIISAENALYTAAKNRESLMSYMKSVEKEMNIILSKKAPSQDDFTLQLYRMTLIPSDSQSIMGNPEREACQVQTLTKKSHTSSRSALFLQRFMQYRSFQSSFTVTFKLQLRILGTLSVYFLTS</sequence>
<evidence type="ECO:0000256" key="2">
    <source>
        <dbReference type="SAM" id="MobiDB-lite"/>
    </source>
</evidence>
<name>A0AAW1Z1V2_CULAL</name>
<dbReference type="AlphaFoldDB" id="A0AAW1Z1V2"/>
<keyword evidence="1" id="KW-0175">Coiled coil</keyword>
<feature type="coiled-coil region" evidence="1">
    <location>
        <begin position="477"/>
        <end position="546"/>
    </location>
</feature>
<accession>A0AAW1Z1V2</accession>
<feature type="region of interest" description="Disordered" evidence="2">
    <location>
        <begin position="1"/>
        <end position="40"/>
    </location>
</feature>
<reference evidence="3 4" key="1">
    <citation type="submission" date="2024-05" db="EMBL/GenBank/DDBJ databases">
        <title>A high-quality chromosomal-level genome assembly of Topmouth culter (Culter alburnus).</title>
        <authorList>
            <person name="Zhao H."/>
        </authorList>
    </citation>
    <scope>NUCLEOTIDE SEQUENCE [LARGE SCALE GENOMIC DNA]</scope>
    <source>
        <strain evidence="3">CATC2023</strain>
        <tissue evidence="3">Muscle</tissue>
    </source>
</reference>
<feature type="coiled-coil region" evidence="1">
    <location>
        <begin position="648"/>
        <end position="689"/>
    </location>
</feature>
<feature type="compositionally biased region" description="Polar residues" evidence="2">
    <location>
        <begin position="21"/>
        <end position="34"/>
    </location>
</feature>
<evidence type="ECO:0000313" key="4">
    <source>
        <dbReference type="Proteomes" id="UP001479290"/>
    </source>
</evidence>
<organism evidence="3 4">
    <name type="scientific">Culter alburnus</name>
    <name type="common">Topmouth culter</name>
    <dbReference type="NCBI Taxonomy" id="194366"/>
    <lineage>
        <taxon>Eukaryota</taxon>
        <taxon>Metazoa</taxon>
        <taxon>Chordata</taxon>
        <taxon>Craniata</taxon>
        <taxon>Vertebrata</taxon>
        <taxon>Euteleostomi</taxon>
        <taxon>Actinopterygii</taxon>
        <taxon>Neopterygii</taxon>
        <taxon>Teleostei</taxon>
        <taxon>Ostariophysi</taxon>
        <taxon>Cypriniformes</taxon>
        <taxon>Xenocyprididae</taxon>
        <taxon>Xenocypridinae</taxon>
        <taxon>Culter</taxon>
    </lineage>
</organism>
<dbReference type="EMBL" id="JAWDJR010000022">
    <property type="protein sequence ID" value="KAK9954793.1"/>
    <property type="molecule type" value="Genomic_DNA"/>
</dbReference>
<evidence type="ECO:0000256" key="1">
    <source>
        <dbReference type="SAM" id="Coils"/>
    </source>
</evidence>
<dbReference type="InterPro" id="IPR038820">
    <property type="entry name" value="CCDC171"/>
</dbReference>
<gene>
    <name evidence="3" type="ORF">ABG768_016835</name>
</gene>
<comment type="caution">
    <text evidence="3">The sequence shown here is derived from an EMBL/GenBank/DDBJ whole genome shotgun (WGS) entry which is preliminary data.</text>
</comment>
<feature type="coiled-coil region" evidence="1">
    <location>
        <begin position="897"/>
        <end position="957"/>
    </location>
</feature>
<proteinExistence type="predicted"/>